<dbReference type="CDD" id="cd03257">
    <property type="entry name" value="ABC_NikE_OppD_transporters"/>
    <property type="match status" value="1"/>
</dbReference>
<evidence type="ECO:0000259" key="4">
    <source>
        <dbReference type="PROSITE" id="PS50893"/>
    </source>
</evidence>
<dbReference type="SUPFAM" id="SSF52540">
    <property type="entry name" value="P-loop containing nucleoside triphosphate hydrolases"/>
    <property type="match status" value="1"/>
</dbReference>
<dbReference type="EMBL" id="JACOOU010000001">
    <property type="protein sequence ID" value="MBC5671058.1"/>
    <property type="molecule type" value="Genomic_DNA"/>
</dbReference>
<feature type="domain" description="ABC transporter" evidence="4">
    <location>
        <begin position="4"/>
        <end position="245"/>
    </location>
</feature>
<dbReference type="RefSeq" id="WP_103731048.1">
    <property type="nucleotide sequence ID" value="NZ_JACOOU010000001.1"/>
</dbReference>
<dbReference type="Pfam" id="PF00005">
    <property type="entry name" value="ABC_tran"/>
    <property type="match status" value="1"/>
</dbReference>
<evidence type="ECO:0000256" key="2">
    <source>
        <dbReference type="ARBA" id="ARBA00022741"/>
    </source>
</evidence>
<dbReference type="Proteomes" id="UP000654573">
    <property type="component" value="Unassembled WGS sequence"/>
</dbReference>
<dbReference type="PROSITE" id="PS50893">
    <property type="entry name" value="ABC_TRANSPORTER_2"/>
    <property type="match status" value="1"/>
</dbReference>
<organism evidence="5 6">
    <name type="scientific">Blautia celeris</name>
    <dbReference type="NCBI Taxonomy" id="2763026"/>
    <lineage>
        <taxon>Bacteria</taxon>
        <taxon>Bacillati</taxon>
        <taxon>Bacillota</taxon>
        <taxon>Clostridia</taxon>
        <taxon>Lachnospirales</taxon>
        <taxon>Lachnospiraceae</taxon>
        <taxon>Blautia</taxon>
    </lineage>
</organism>
<evidence type="ECO:0000313" key="6">
    <source>
        <dbReference type="Proteomes" id="UP000654573"/>
    </source>
</evidence>
<proteinExistence type="predicted"/>
<keyword evidence="3 5" id="KW-0067">ATP-binding</keyword>
<keyword evidence="1" id="KW-0813">Transport</keyword>
<dbReference type="InterPro" id="IPR003593">
    <property type="entry name" value="AAA+_ATPase"/>
</dbReference>
<keyword evidence="6" id="KW-1185">Reference proteome</keyword>
<dbReference type="InterPro" id="IPR050319">
    <property type="entry name" value="ABC_transp_ATP-bind"/>
</dbReference>
<gene>
    <name evidence="5" type="ORF">H8S76_02270</name>
</gene>
<dbReference type="PANTHER" id="PTHR43776">
    <property type="entry name" value="TRANSPORT ATP-BINDING PROTEIN"/>
    <property type="match status" value="1"/>
</dbReference>
<evidence type="ECO:0000256" key="1">
    <source>
        <dbReference type="ARBA" id="ARBA00022448"/>
    </source>
</evidence>
<dbReference type="InterPro" id="IPR013563">
    <property type="entry name" value="Oligopep_ABC_C"/>
</dbReference>
<dbReference type="InterPro" id="IPR003439">
    <property type="entry name" value="ABC_transporter-like_ATP-bd"/>
</dbReference>
<dbReference type="InterPro" id="IPR027417">
    <property type="entry name" value="P-loop_NTPase"/>
</dbReference>
<dbReference type="GO" id="GO:0005524">
    <property type="term" value="F:ATP binding"/>
    <property type="evidence" value="ECO:0007669"/>
    <property type="project" value="UniProtKB-KW"/>
</dbReference>
<dbReference type="SMART" id="SM00382">
    <property type="entry name" value="AAA"/>
    <property type="match status" value="1"/>
</dbReference>
<evidence type="ECO:0000313" key="5">
    <source>
        <dbReference type="EMBL" id="MBC5671058.1"/>
    </source>
</evidence>
<dbReference type="Pfam" id="PF08352">
    <property type="entry name" value="oligo_HPY"/>
    <property type="match status" value="1"/>
</dbReference>
<reference evidence="5 6" key="1">
    <citation type="submission" date="2020-08" db="EMBL/GenBank/DDBJ databases">
        <title>Genome public.</title>
        <authorList>
            <person name="Liu C."/>
            <person name="Sun Q."/>
        </authorList>
    </citation>
    <scope>NUCLEOTIDE SEQUENCE [LARGE SCALE GENOMIC DNA]</scope>
    <source>
        <strain evidence="5 6">NSJ-34</strain>
    </source>
</reference>
<sequence>MALLEVRGLKKNFTGKNETLHAVKGIDFTIEEGECLGLVGESGCGKSTTANMTARLLKESEGDIFFLGKRINGGKRLCAAGKEMQMVFQNPADSFNPHYSVLECVMQGARYYKLYSKSELKERAMEWIKYVGLKESYLEKKIGELSGGECQRTAIARALICNPALIICDEATSALDVSVQAQVVELIRKLKEEKKVSFLFITHDLALTSSVCDRIAVMYSGRIVEMGETKAILQHPMHPYTQLLLSCVLPAVGDDEYRVPECSSFRGAGDGCDFYEFCPKICTQCKDRVPDLQEREGRMTACFQRGDPDE</sequence>
<accession>A0ABR7F8D2</accession>
<evidence type="ECO:0000256" key="3">
    <source>
        <dbReference type="ARBA" id="ARBA00022840"/>
    </source>
</evidence>
<comment type="caution">
    <text evidence="5">The sequence shown here is derived from an EMBL/GenBank/DDBJ whole genome shotgun (WGS) entry which is preliminary data.</text>
</comment>
<dbReference type="Gene3D" id="3.40.50.300">
    <property type="entry name" value="P-loop containing nucleotide triphosphate hydrolases"/>
    <property type="match status" value="1"/>
</dbReference>
<name>A0ABR7F8D2_9FIRM</name>
<keyword evidence="2" id="KW-0547">Nucleotide-binding</keyword>
<dbReference type="NCBIfam" id="TIGR01727">
    <property type="entry name" value="oligo_HPY"/>
    <property type="match status" value="1"/>
</dbReference>
<protein>
    <submittedName>
        <fullName evidence="5">ABC transporter ATP-binding protein</fullName>
    </submittedName>
</protein>